<feature type="chain" id="PRO_5014945247" description="Streptomyces killer toxin-like beta/gamma crystallin domain-containing protein" evidence="1">
    <location>
        <begin position="45"/>
        <end position="129"/>
    </location>
</feature>
<gene>
    <name evidence="2" type="ORF">MPLG2_3734</name>
</gene>
<feature type="signal peptide" evidence="1">
    <location>
        <begin position="1"/>
        <end position="44"/>
    </location>
</feature>
<dbReference type="EMBL" id="LT985188">
    <property type="protein sequence ID" value="SPD88764.1"/>
    <property type="molecule type" value="Genomic_DNA"/>
</dbReference>
<dbReference type="Proteomes" id="UP000238164">
    <property type="component" value="Chromosome 1"/>
</dbReference>
<dbReference type="KEGG" id="mgg:MPLG2_3734"/>
<proteinExistence type="predicted"/>
<protein>
    <recommendedName>
        <fullName evidence="4">Streptomyces killer toxin-like beta/gamma crystallin domain-containing protein</fullName>
    </recommendedName>
</protein>
<evidence type="ECO:0008006" key="4">
    <source>
        <dbReference type="Google" id="ProtNLM"/>
    </source>
</evidence>
<dbReference type="AlphaFoldDB" id="A0A2N9JL52"/>
<accession>A0A2N9JL52</accession>
<sequence>MTRAANHVGKGITMRTTLKSLRLAIATSMLAILALIAPTQPAQATQQCIGTTTNGHGGSSFDGDCVFMNVCTAYDGRIVVQYWGNRNFDFYQLRWSRPGRAETQSLVRGSGRAGSRWALSNAWENTPTR</sequence>
<evidence type="ECO:0000313" key="3">
    <source>
        <dbReference type="Proteomes" id="UP000238164"/>
    </source>
</evidence>
<evidence type="ECO:0000313" key="2">
    <source>
        <dbReference type="EMBL" id="SPD88764.1"/>
    </source>
</evidence>
<keyword evidence="1" id="KW-0732">Signal</keyword>
<organism evidence="2 3">
    <name type="scientific">Micropruina glycogenica</name>
    <dbReference type="NCBI Taxonomy" id="75385"/>
    <lineage>
        <taxon>Bacteria</taxon>
        <taxon>Bacillati</taxon>
        <taxon>Actinomycetota</taxon>
        <taxon>Actinomycetes</taxon>
        <taxon>Propionibacteriales</taxon>
        <taxon>Nocardioidaceae</taxon>
        <taxon>Micropruina</taxon>
    </lineage>
</organism>
<keyword evidence="3" id="KW-1185">Reference proteome</keyword>
<name>A0A2N9JL52_9ACTN</name>
<dbReference type="RefSeq" id="WP_158681306.1">
    <property type="nucleotide sequence ID" value="NZ_BAAAGO010000037.1"/>
</dbReference>
<dbReference type="OrthoDB" id="516992at2"/>
<reference evidence="2 3" key="1">
    <citation type="submission" date="2018-02" db="EMBL/GenBank/DDBJ databases">
        <authorList>
            <person name="Cohen D.B."/>
            <person name="Kent A.D."/>
        </authorList>
    </citation>
    <scope>NUCLEOTIDE SEQUENCE [LARGE SCALE GENOMIC DNA]</scope>
    <source>
        <strain evidence="2">1</strain>
    </source>
</reference>
<evidence type="ECO:0000256" key="1">
    <source>
        <dbReference type="SAM" id="SignalP"/>
    </source>
</evidence>